<dbReference type="InterPro" id="IPR016064">
    <property type="entry name" value="NAD/diacylglycerol_kinase_sf"/>
</dbReference>
<name>A0ABM1IPL0_POLDO</name>
<evidence type="ECO:0000313" key="2">
    <source>
        <dbReference type="RefSeq" id="XP_015182147.1"/>
    </source>
</evidence>
<protein>
    <submittedName>
        <fullName evidence="2">NAD kinase 2, mitochondrial-like</fullName>
    </submittedName>
</protein>
<organism evidence="1 2">
    <name type="scientific">Polistes dominula</name>
    <name type="common">European paper wasp</name>
    <name type="synonym">Vespa dominula</name>
    <dbReference type="NCBI Taxonomy" id="743375"/>
    <lineage>
        <taxon>Eukaryota</taxon>
        <taxon>Metazoa</taxon>
        <taxon>Ecdysozoa</taxon>
        <taxon>Arthropoda</taxon>
        <taxon>Hexapoda</taxon>
        <taxon>Insecta</taxon>
        <taxon>Pterygota</taxon>
        <taxon>Neoptera</taxon>
        <taxon>Endopterygota</taxon>
        <taxon>Hymenoptera</taxon>
        <taxon>Apocrita</taxon>
        <taxon>Aculeata</taxon>
        <taxon>Vespoidea</taxon>
        <taxon>Vespidae</taxon>
        <taxon>Polistinae</taxon>
        <taxon>Polistini</taxon>
        <taxon>Polistes</taxon>
    </lineage>
</organism>
<gene>
    <name evidence="2" type="primary">LOC107069385</name>
</gene>
<dbReference type="PANTHER" id="PTHR13158">
    <property type="match status" value="1"/>
</dbReference>
<dbReference type="Gene3D" id="2.60.200.30">
    <property type="entry name" value="Probable inorganic polyphosphate/atp-NAD kinase, domain 2"/>
    <property type="match status" value="1"/>
</dbReference>
<dbReference type="GeneID" id="107069385"/>
<dbReference type="InterPro" id="IPR017438">
    <property type="entry name" value="ATP-NAD_kinase_N"/>
</dbReference>
<dbReference type="RefSeq" id="XP_015182147.1">
    <property type="nucleotide sequence ID" value="XM_015326661.1"/>
</dbReference>
<proteinExistence type="predicted"/>
<keyword evidence="1" id="KW-1185">Reference proteome</keyword>
<dbReference type="InterPro" id="IPR017437">
    <property type="entry name" value="ATP-NAD_kinase_PpnK-typ_C"/>
</dbReference>
<dbReference type="SUPFAM" id="SSF111331">
    <property type="entry name" value="NAD kinase/diacylglycerol kinase-like"/>
    <property type="match status" value="1"/>
</dbReference>
<reference evidence="2" key="1">
    <citation type="submission" date="2025-08" db="UniProtKB">
        <authorList>
            <consortium name="RefSeq"/>
        </authorList>
    </citation>
    <scope>IDENTIFICATION</scope>
    <source>
        <tissue evidence="2">Whole body</tissue>
    </source>
</reference>
<sequence length="379" mass="43808">MIEKIMKLTQRLLCLPFKPQRVLGITKVTRWDIIRSKYPDLDEMRLNDKFFTLKSEISLDTLKKEHKMKTDCENQLNEITKKIGCNFRMIKSVDNANEDVEWADLVISIGGDGAFLLASRLIKNNKKAIIGINPKTVINERKYHLLMRSRIRTTMYGKNINDEPYQLDEKTRSLKDLMKVNYDEQNCENVIESNERNITDFLQKSNRRVLPWLALNEVYMGEFLSTGTLTLTIQVDDQDVYKLQSSGMCVCTGSGSRSWYRSMNLQAPETVKRLVKIAMGKDIDEDEALNVIESYHRSLPFDPEDDRMSYMIRELYRASKWPKPKSSPERRMCRKVKVMSHGFDAGLVIDGGVTLPFNDGITAVFEIHSEDGLKNLIIQ</sequence>
<dbReference type="Gene3D" id="3.40.50.10330">
    <property type="entry name" value="Probable inorganic polyphosphate/atp-NAD kinase, domain 1"/>
    <property type="match status" value="1"/>
</dbReference>
<dbReference type="Proteomes" id="UP000694924">
    <property type="component" value="Unplaced"/>
</dbReference>
<accession>A0ABM1IPL0</accession>
<evidence type="ECO:0000313" key="1">
    <source>
        <dbReference type="Proteomes" id="UP000694924"/>
    </source>
</evidence>
<dbReference type="PANTHER" id="PTHR13158:SF5">
    <property type="entry name" value="NAD KINASE 2, MITOCHONDRIAL"/>
    <property type="match status" value="1"/>
</dbReference>